<dbReference type="InterPro" id="IPR051784">
    <property type="entry name" value="Nod_factor_ABC_transporter"/>
</dbReference>
<dbReference type="GO" id="GO:0043190">
    <property type="term" value="C:ATP-binding cassette (ABC) transporter complex"/>
    <property type="evidence" value="ECO:0007669"/>
    <property type="project" value="InterPro"/>
</dbReference>
<organism evidence="8 9">
    <name type="scientific">Amycolatopsis saalfeldensis</name>
    <dbReference type="NCBI Taxonomy" id="394193"/>
    <lineage>
        <taxon>Bacteria</taxon>
        <taxon>Bacillati</taxon>
        <taxon>Actinomycetota</taxon>
        <taxon>Actinomycetes</taxon>
        <taxon>Pseudonocardiales</taxon>
        <taxon>Pseudonocardiaceae</taxon>
        <taxon>Amycolatopsis</taxon>
    </lineage>
</organism>
<feature type="transmembrane region" description="Helical" evidence="6">
    <location>
        <begin position="248"/>
        <end position="271"/>
    </location>
</feature>
<keyword evidence="6" id="KW-0813">Transport</keyword>
<reference evidence="8 9" key="1">
    <citation type="submission" date="2016-10" db="EMBL/GenBank/DDBJ databases">
        <authorList>
            <person name="de Groot N.N."/>
        </authorList>
    </citation>
    <scope>NUCLEOTIDE SEQUENCE [LARGE SCALE GENOMIC DNA]</scope>
    <source>
        <strain evidence="8 9">DSM 44993</strain>
    </source>
</reference>
<keyword evidence="2 6" id="KW-0812">Transmembrane</keyword>
<gene>
    <name evidence="8" type="ORF">SAMN04489732_10297</name>
</gene>
<evidence type="ECO:0000256" key="1">
    <source>
        <dbReference type="ARBA" id="ARBA00004141"/>
    </source>
</evidence>
<dbReference type="STRING" id="394193.SAMN04489732_10297"/>
<dbReference type="GO" id="GO:0140359">
    <property type="term" value="F:ABC-type transporter activity"/>
    <property type="evidence" value="ECO:0007669"/>
    <property type="project" value="InterPro"/>
</dbReference>
<proteinExistence type="inferred from homology"/>
<sequence>MTSTLARTPGATTRARWPGSSVASQILVLTDRSLRALVREPQLVVFGLMQPVILLFLFTQVFANLLMTPHFPQGISYVDYLVPAVLIDNAVQSSLQSGVGLVEDLKNGVVSRLRSLPIQPASLLIARSLSDLCRSAVQIILILVLAIALLGYTPKGGVTGILISIGLTLVVSWALGWVFLAVGTWIRKAEPMQTINGIALFPLMFASSAYVPVADLPAWLQVVARANPLTYAVDATRAVALGIPGSAALAPAVVISAVIVIVSFGFAVLGFRRPLTP</sequence>
<dbReference type="RefSeq" id="WP_091613198.1">
    <property type="nucleotide sequence ID" value="NZ_FOEF01000002.1"/>
</dbReference>
<feature type="transmembrane region" description="Helical" evidence="6">
    <location>
        <begin position="43"/>
        <end position="66"/>
    </location>
</feature>
<dbReference type="InterPro" id="IPR000412">
    <property type="entry name" value="ABC_2_transport"/>
</dbReference>
<dbReference type="Proteomes" id="UP000198582">
    <property type="component" value="Unassembled WGS sequence"/>
</dbReference>
<keyword evidence="9" id="KW-1185">Reference proteome</keyword>
<keyword evidence="6" id="KW-1003">Cell membrane</keyword>
<comment type="subcellular location">
    <subcellularLocation>
        <location evidence="6">Cell membrane</location>
        <topology evidence="6">Multi-pass membrane protein</topology>
    </subcellularLocation>
    <subcellularLocation>
        <location evidence="1">Membrane</location>
        <topology evidence="1">Multi-pass membrane protein</topology>
    </subcellularLocation>
</comment>
<dbReference type="EMBL" id="FOEF01000002">
    <property type="protein sequence ID" value="SEO77673.1"/>
    <property type="molecule type" value="Genomic_DNA"/>
</dbReference>
<keyword evidence="3 6" id="KW-1133">Transmembrane helix</keyword>
<evidence type="ECO:0000259" key="7">
    <source>
        <dbReference type="PROSITE" id="PS51012"/>
    </source>
</evidence>
<protein>
    <recommendedName>
        <fullName evidence="6">Transport permease protein</fullName>
    </recommendedName>
</protein>
<dbReference type="PROSITE" id="PS51012">
    <property type="entry name" value="ABC_TM2"/>
    <property type="match status" value="1"/>
</dbReference>
<keyword evidence="5" id="KW-0046">Antibiotic resistance</keyword>
<evidence type="ECO:0000313" key="8">
    <source>
        <dbReference type="EMBL" id="SEO77673.1"/>
    </source>
</evidence>
<evidence type="ECO:0000256" key="6">
    <source>
        <dbReference type="RuleBase" id="RU361157"/>
    </source>
</evidence>
<dbReference type="PRINTS" id="PR00164">
    <property type="entry name" value="ABC2TRNSPORT"/>
</dbReference>
<dbReference type="PANTHER" id="PTHR43229:SF3">
    <property type="entry name" value="ABC-TYPE MULTIDRUG TRANSPORT SYSTEM, PERMEASE COMPONENT"/>
    <property type="match status" value="1"/>
</dbReference>
<comment type="caution">
    <text evidence="6">Lacks conserved residue(s) required for the propagation of feature annotation.</text>
</comment>
<comment type="similarity">
    <text evidence="6">Belongs to the ABC-2 integral membrane protein family.</text>
</comment>
<feature type="transmembrane region" description="Helical" evidence="6">
    <location>
        <begin position="194"/>
        <end position="213"/>
    </location>
</feature>
<name>A0A1H8SHL4_9PSEU</name>
<dbReference type="InterPro" id="IPR013525">
    <property type="entry name" value="ABC2_TM"/>
</dbReference>
<feature type="transmembrane region" description="Helical" evidence="6">
    <location>
        <begin position="132"/>
        <end position="152"/>
    </location>
</feature>
<dbReference type="GO" id="GO:0046677">
    <property type="term" value="P:response to antibiotic"/>
    <property type="evidence" value="ECO:0007669"/>
    <property type="project" value="UniProtKB-KW"/>
</dbReference>
<evidence type="ECO:0000256" key="4">
    <source>
        <dbReference type="ARBA" id="ARBA00023136"/>
    </source>
</evidence>
<evidence type="ECO:0000256" key="3">
    <source>
        <dbReference type="ARBA" id="ARBA00022989"/>
    </source>
</evidence>
<dbReference type="PANTHER" id="PTHR43229">
    <property type="entry name" value="NODULATION PROTEIN J"/>
    <property type="match status" value="1"/>
</dbReference>
<accession>A0A1H8SHL4</accession>
<dbReference type="InterPro" id="IPR047817">
    <property type="entry name" value="ABC2_TM_bact-type"/>
</dbReference>
<evidence type="ECO:0000313" key="9">
    <source>
        <dbReference type="Proteomes" id="UP000198582"/>
    </source>
</evidence>
<dbReference type="AlphaFoldDB" id="A0A1H8SHL4"/>
<evidence type="ECO:0000256" key="2">
    <source>
        <dbReference type="ARBA" id="ARBA00022692"/>
    </source>
</evidence>
<dbReference type="OrthoDB" id="3486889at2"/>
<dbReference type="Pfam" id="PF01061">
    <property type="entry name" value="ABC2_membrane"/>
    <property type="match status" value="1"/>
</dbReference>
<keyword evidence="4 6" id="KW-0472">Membrane</keyword>
<dbReference type="PIRSF" id="PIRSF006648">
    <property type="entry name" value="DrrB"/>
    <property type="match status" value="1"/>
</dbReference>
<feature type="transmembrane region" description="Helical" evidence="6">
    <location>
        <begin position="158"/>
        <end position="182"/>
    </location>
</feature>
<feature type="domain" description="ABC transmembrane type-2" evidence="7">
    <location>
        <begin position="42"/>
        <end position="274"/>
    </location>
</feature>
<evidence type="ECO:0000256" key="5">
    <source>
        <dbReference type="ARBA" id="ARBA00023251"/>
    </source>
</evidence>